<proteinExistence type="predicted"/>
<evidence type="ECO:0000313" key="7">
    <source>
        <dbReference type="Proteomes" id="UP001166585"/>
    </source>
</evidence>
<evidence type="ECO:0000259" key="3">
    <source>
        <dbReference type="Pfam" id="PF13547"/>
    </source>
</evidence>
<feature type="signal peptide" evidence="2">
    <location>
        <begin position="1"/>
        <end position="19"/>
    </location>
</feature>
<feature type="chain" id="PRO_5046032318" evidence="2">
    <location>
        <begin position="20"/>
        <end position="1316"/>
    </location>
</feature>
<evidence type="ECO:0000313" key="6">
    <source>
        <dbReference type="EMBL" id="MBS9477753.1"/>
    </source>
</evidence>
<dbReference type="InterPro" id="IPR032876">
    <property type="entry name" value="J_dom"/>
</dbReference>
<dbReference type="EMBL" id="JAHCQH010000016">
    <property type="protein sequence ID" value="MBS9477753.1"/>
    <property type="molecule type" value="Genomic_DNA"/>
</dbReference>
<dbReference type="SUPFAM" id="SSF51445">
    <property type="entry name" value="(Trans)glycosidases"/>
    <property type="match status" value="1"/>
</dbReference>
<dbReference type="RefSeq" id="WP_213755594.1">
    <property type="nucleotide sequence ID" value="NZ_JAHCQH010000016.1"/>
</dbReference>
<evidence type="ECO:0000259" key="5">
    <source>
        <dbReference type="Pfam" id="PF23666"/>
    </source>
</evidence>
<sequence>MAVLLLTAAASALTAGASAFVQIAAAAAATAVGSFIDNRLFGPSMGNTTQEGPRLDSLQVQASTEGAAIPEIAGRVRIAGQIIWATKFKEVATTTTQRSGGGKGGGGGGGSVTSTTYSYFANFAVGLCEGPIDRIGRIWADGKPLSLAGITMRVYRGTTSQSPDPLIEGVEGTGNAPAYRGTAYVVFDNLALEKFGNRLPQLTFEVFRRVSSTSGDSLETIVRAVTMIPGAGERAYDTKVQKRDLGGGSTTPENDSAGRSTSDWSVALDDLKASLPNVDTVFLVVGWFGDDLRCGSCTIRPKVEVANKVTTPDAWMVHGLARSGALVMSLSSGKPAYGGTPSDDTVVRAIRDLKARGYAVVFYPFVFMDVPAGNALPNPYGGTGQPVYPWRGRITCHPAAGQSGTVDKTATAGTQVAAFFGACLASHVTVSVNASTDAVTTSYSGPAEWGLRRFILHYAKLCAAVNEIDAGTIDAFLIGSEFRALCSVRDSATNFPAVARLKTLAADVKGILGGGVKVSYAADWSDYNGYRPADGSNDVFFHLDPLWADSNIDFVGIDWYAPLADWRDGTGHLDRIAGAPSIYDRAYLQSNIEGGEFFSWFYASDTARNNQARTTITDGAYGKPWVFRSKDLRNWWLNRHYDRPGGVESGSPTAWLAQMKPIWFCELGVPSADKGANQPNVFYDPKSSESFLPYFSKGTRDDLIQRRALEAVLAYWAPSGANNPTSGVYSGRMIEAFGIWTWDARPYPAWPGRADLWSDGDLYPLGHWLNGKVGLADLAALVAERCRRVGFTAYDVSALVGVVTGYLRDRPMSPRAEIEALASAYSFDAVETDGVIRFVPRGRASVATLTLPELAVPDQGEEITLTRGQETELPNEVAVGFTDAVDEYKSGAVSAKRLAGYSERKSDLRLALVMDQVQAQSIADRALVEAWVARETAQLALPPSRIALDPGDVIDLVINGRARSFRLTRVLDKGAREAEAVRAEAAIYAPPLNGIAPPTLTPPPIYGAAVLRLMDMPLLRDTDDGFSPYAAASASPWGGVVVMDSATGSDFVLDTTLAVRATVGETIQPLSAGPTEYWDEGSVLEVKLYAGELASATPDTILSGGTNSLALGTPDGDWEIVQFADAALTGSQTYRLTKLLRGRLGTEHAIRSPLALGAPVVLLNEAVAKIDGKPAERLAARFYRWGPQALNIADPAWQQTTFATKAVGRMPWSPVQIAGARNGGGDLTITWVRRTRFGGVWADGVDVPLNEESERYEVDVMNGAIVVRTIATTTPTASYSAAQQVADFGSAQSSVSVRVYQLSASVGRGWPGSAII</sequence>
<dbReference type="InterPro" id="IPR025195">
    <property type="entry name" value="GTA_TIM_dom"/>
</dbReference>
<name>A0ABS5R7V1_9HYPH</name>
<keyword evidence="6" id="KW-0378">Hydrolase</keyword>
<reference evidence="6" key="1">
    <citation type="submission" date="2021-05" db="EMBL/GenBank/DDBJ databases">
        <authorList>
            <person name="Sun Q."/>
            <person name="Inoue M."/>
        </authorList>
    </citation>
    <scope>NUCLEOTIDE SEQUENCE</scope>
    <source>
        <strain evidence="6">VKM B-3255</strain>
    </source>
</reference>
<evidence type="ECO:0000259" key="4">
    <source>
        <dbReference type="Pfam" id="PF13550"/>
    </source>
</evidence>
<dbReference type="InterPro" id="IPR056490">
    <property type="entry name" value="Rcc01698_C"/>
</dbReference>
<dbReference type="Gene3D" id="3.20.20.80">
    <property type="entry name" value="Glycosidases"/>
    <property type="match status" value="1"/>
</dbReference>
<dbReference type="Pfam" id="PF13547">
    <property type="entry name" value="GTA_TIM"/>
    <property type="match status" value="1"/>
</dbReference>
<feature type="region of interest" description="Disordered" evidence="1">
    <location>
        <begin position="238"/>
        <end position="261"/>
    </location>
</feature>
<keyword evidence="7" id="KW-1185">Reference proteome</keyword>
<feature type="compositionally biased region" description="Polar residues" evidence="1">
    <location>
        <begin position="250"/>
        <end position="261"/>
    </location>
</feature>
<keyword evidence="2" id="KW-0732">Signal</keyword>
<feature type="domain" description="GTA TIM-barrel-like" evidence="3">
    <location>
        <begin position="449"/>
        <end position="751"/>
    </location>
</feature>
<protein>
    <submittedName>
        <fullName evidence="6">Glycoside hydrolase/phage tail family protein</fullName>
    </submittedName>
</protein>
<dbReference type="CDD" id="cd19607">
    <property type="entry name" value="GTA_TIM-barrel-like"/>
    <property type="match status" value="1"/>
</dbReference>
<feature type="domain" description="Tip attachment protein J" evidence="4">
    <location>
        <begin position="809"/>
        <end position="971"/>
    </location>
</feature>
<evidence type="ECO:0000256" key="2">
    <source>
        <dbReference type="SAM" id="SignalP"/>
    </source>
</evidence>
<evidence type="ECO:0000256" key="1">
    <source>
        <dbReference type="SAM" id="MobiDB-lite"/>
    </source>
</evidence>
<dbReference type="Proteomes" id="UP001166585">
    <property type="component" value="Unassembled WGS sequence"/>
</dbReference>
<dbReference type="Pfam" id="PF13550">
    <property type="entry name" value="Phage-tail_3"/>
    <property type="match status" value="1"/>
</dbReference>
<gene>
    <name evidence="6" type="ORF">KIP89_11595</name>
</gene>
<dbReference type="InterPro" id="IPR017853">
    <property type="entry name" value="GH"/>
</dbReference>
<accession>A0ABS5R7V1</accession>
<feature type="domain" description="Rcc01698-like C-terminal" evidence="5">
    <location>
        <begin position="1061"/>
        <end position="1160"/>
    </location>
</feature>
<organism evidence="6 7">
    <name type="scientific">Ancylobacter radicis</name>
    <dbReference type="NCBI Taxonomy" id="2836179"/>
    <lineage>
        <taxon>Bacteria</taxon>
        <taxon>Pseudomonadati</taxon>
        <taxon>Pseudomonadota</taxon>
        <taxon>Alphaproteobacteria</taxon>
        <taxon>Hyphomicrobiales</taxon>
        <taxon>Xanthobacteraceae</taxon>
        <taxon>Ancylobacter</taxon>
    </lineage>
</organism>
<dbReference type="GO" id="GO:0016787">
    <property type="term" value="F:hydrolase activity"/>
    <property type="evidence" value="ECO:0007669"/>
    <property type="project" value="UniProtKB-KW"/>
</dbReference>
<dbReference type="Pfam" id="PF23666">
    <property type="entry name" value="Rcc01698_C"/>
    <property type="match status" value="1"/>
</dbReference>
<comment type="caution">
    <text evidence="6">The sequence shown here is derived from an EMBL/GenBank/DDBJ whole genome shotgun (WGS) entry which is preliminary data.</text>
</comment>